<feature type="compositionally biased region" description="Basic and acidic residues" evidence="1">
    <location>
        <begin position="34"/>
        <end position="43"/>
    </location>
</feature>
<reference evidence="2 3" key="1">
    <citation type="journal article" date="2022" name="Nat. Plants">
        <title>Genomes of leafy and leafless Platanthera orchids illuminate the evolution of mycoheterotrophy.</title>
        <authorList>
            <person name="Li M.H."/>
            <person name="Liu K.W."/>
            <person name="Li Z."/>
            <person name="Lu H.C."/>
            <person name="Ye Q.L."/>
            <person name="Zhang D."/>
            <person name="Wang J.Y."/>
            <person name="Li Y.F."/>
            <person name="Zhong Z.M."/>
            <person name="Liu X."/>
            <person name="Yu X."/>
            <person name="Liu D.K."/>
            <person name="Tu X.D."/>
            <person name="Liu B."/>
            <person name="Hao Y."/>
            <person name="Liao X.Y."/>
            <person name="Jiang Y.T."/>
            <person name="Sun W.H."/>
            <person name="Chen J."/>
            <person name="Chen Y.Q."/>
            <person name="Ai Y."/>
            <person name="Zhai J.W."/>
            <person name="Wu S.S."/>
            <person name="Zhou Z."/>
            <person name="Hsiao Y.Y."/>
            <person name="Wu W.L."/>
            <person name="Chen Y.Y."/>
            <person name="Lin Y.F."/>
            <person name="Hsu J.L."/>
            <person name="Li C.Y."/>
            <person name="Wang Z.W."/>
            <person name="Zhao X."/>
            <person name="Zhong W.Y."/>
            <person name="Ma X.K."/>
            <person name="Ma L."/>
            <person name="Huang J."/>
            <person name="Chen G.Z."/>
            <person name="Huang M.Z."/>
            <person name="Huang L."/>
            <person name="Peng D.H."/>
            <person name="Luo Y.B."/>
            <person name="Zou S.Q."/>
            <person name="Chen S.P."/>
            <person name="Lan S."/>
            <person name="Tsai W.C."/>
            <person name="Van de Peer Y."/>
            <person name="Liu Z.J."/>
        </authorList>
    </citation>
    <scope>NUCLEOTIDE SEQUENCE [LARGE SCALE GENOMIC DNA]</scope>
    <source>
        <strain evidence="2">Lor288</strain>
    </source>
</reference>
<protein>
    <submittedName>
        <fullName evidence="2">Uncharacterized protein</fullName>
    </submittedName>
</protein>
<accession>A0ABR2LY41</accession>
<feature type="compositionally biased region" description="Basic and acidic residues" evidence="1">
    <location>
        <begin position="1"/>
        <end position="25"/>
    </location>
</feature>
<feature type="region of interest" description="Disordered" evidence="1">
    <location>
        <begin position="1"/>
        <end position="52"/>
    </location>
</feature>
<dbReference type="EMBL" id="JBBWWR010000014">
    <property type="protein sequence ID" value="KAK8953726.1"/>
    <property type="molecule type" value="Genomic_DNA"/>
</dbReference>
<evidence type="ECO:0000256" key="1">
    <source>
        <dbReference type="SAM" id="MobiDB-lite"/>
    </source>
</evidence>
<comment type="caution">
    <text evidence="2">The sequence shown here is derived from an EMBL/GenBank/DDBJ whole genome shotgun (WGS) entry which is preliminary data.</text>
</comment>
<sequence length="259" mass="29929">MVDLDDLRSSEELHHQPRCHDRCDSQLHNSSSIRGEDDTHTVERIGTGGGMDAVDRELTTHQKDEKRYHGIDHLLPERSIREEERRLDLTAEIPVKKRRHFPLFSNFKTEQNRPWLAAWVESSHCELLFPLLPPNLIFYAERGMKACRVVEHPRMDIDMMGPDDQTASILDPARMISAEAERKIGEDMITFGFAFETIRKDMMYVTNIHDVDRPWQVYMRRGRDRGARAIGEPQETVAAGAARTDEYDPQEAVLTATYN</sequence>
<evidence type="ECO:0000313" key="3">
    <source>
        <dbReference type="Proteomes" id="UP001412067"/>
    </source>
</evidence>
<dbReference type="Proteomes" id="UP001412067">
    <property type="component" value="Unassembled WGS sequence"/>
</dbReference>
<organism evidence="2 3">
    <name type="scientific">Platanthera guangdongensis</name>
    <dbReference type="NCBI Taxonomy" id="2320717"/>
    <lineage>
        <taxon>Eukaryota</taxon>
        <taxon>Viridiplantae</taxon>
        <taxon>Streptophyta</taxon>
        <taxon>Embryophyta</taxon>
        <taxon>Tracheophyta</taxon>
        <taxon>Spermatophyta</taxon>
        <taxon>Magnoliopsida</taxon>
        <taxon>Liliopsida</taxon>
        <taxon>Asparagales</taxon>
        <taxon>Orchidaceae</taxon>
        <taxon>Orchidoideae</taxon>
        <taxon>Orchideae</taxon>
        <taxon>Orchidinae</taxon>
        <taxon>Platanthera</taxon>
    </lineage>
</organism>
<gene>
    <name evidence="2" type="ORF">KSP40_PGU019567</name>
</gene>
<name>A0ABR2LY41_9ASPA</name>
<evidence type="ECO:0000313" key="2">
    <source>
        <dbReference type="EMBL" id="KAK8953726.1"/>
    </source>
</evidence>
<keyword evidence="3" id="KW-1185">Reference proteome</keyword>
<proteinExistence type="predicted"/>